<dbReference type="AlphaFoldDB" id="A0A9Q1MMW8"/>
<keyword evidence="2" id="KW-1185">Reference proteome</keyword>
<sequence length="485" mass="53004">MEAATSPQSQAVGEPNPISTYTSLFNFKQSTQSLSKTILKSVEIIHEPTVKFTMKEINQFTIEEGLHQALVLKFSFEQLEMQELRKILSKHLGTQGRNLIGHDEMSCRIFLGKNDVNNIDGTLNERMMFFCHLFGLLFPILGQQNRGVTAEKTALAVAARVEKSGQHDNIGDQVIDVVASQVTSGQRSTEVLKDGVLVLKIITSSIAGQICHEQRHQTILNSTELATAVVLKSAAGEILQQQKIVHAAEITSIVKEPQAAMLIKENPMIKQPMCIINTSDHDVHSQSLDSLGEKIGDSGQQLISTENDKDFVKGIPSISQAISTNGLIGSKKKQGETSAPWWADLIEEEGHFTSPPRSKLSPQAPVFVPSSKTNPSMTVTGTSSNSCTIKISLANRDMLHDLISHDMDTLNAIDNSKKSLTITTKDMGAFANSPEPEAVVSGLSSTTTYDIDLRDDMFDGNDEEDMLDLCFDKVAKDGISHCNIP</sequence>
<dbReference type="Proteomes" id="UP001152561">
    <property type="component" value="Unassembled WGS sequence"/>
</dbReference>
<organism evidence="1 2">
    <name type="scientific">Anisodus acutangulus</name>
    <dbReference type="NCBI Taxonomy" id="402998"/>
    <lineage>
        <taxon>Eukaryota</taxon>
        <taxon>Viridiplantae</taxon>
        <taxon>Streptophyta</taxon>
        <taxon>Embryophyta</taxon>
        <taxon>Tracheophyta</taxon>
        <taxon>Spermatophyta</taxon>
        <taxon>Magnoliopsida</taxon>
        <taxon>eudicotyledons</taxon>
        <taxon>Gunneridae</taxon>
        <taxon>Pentapetalae</taxon>
        <taxon>asterids</taxon>
        <taxon>lamiids</taxon>
        <taxon>Solanales</taxon>
        <taxon>Solanaceae</taxon>
        <taxon>Solanoideae</taxon>
        <taxon>Hyoscyameae</taxon>
        <taxon>Anisodus</taxon>
    </lineage>
</organism>
<dbReference type="InterPro" id="IPR009818">
    <property type="entry name" value="PAM2_motif"/>
</dbReference>
<proteinExistence type="predicted"/>
<dbReference type="EMBL" id="JAJAGQ010000005">
    <property type="protein sequence ID" value="KAJ8562073.1"/>
    <property type="molecule type" value="Genomic_DNA"/>
</dbReference>
<evidence type="ECO:0000313" key="2">
    <source>
        <dbReference type="Proteomes" id="UP001152561"/>
    </source>
</evidence>
<comment type="caution">
    <text evidence="1">The sequence shown here is derived from an EMBL/GenBank/DDBJ whole genome shotgun (WGS) entry which is preliminary data.</text>
</comment>
<dbReference type="Pfam" id="PF07145">
    <property type="entry name" value="PAM2"/>
    <property type="match status" value="1"/>
</dbReference>
<evidence type="ECO:0000313" key="1">
    <source>
        <dbReference type="EMBL" id="KAJ8562073.1"/>
    </source>
</evidence>
<reference evidence="2" key="1">
    <citation type="journal article" date="2023" name="Proc. Natl. Acad. Sci. U.S.A.">
        <title>Genomic and structural basis for evolution of tropane alkaloid biosynthesis.</title>
        <authorList>
            <person name="Wanga Y.-J."/>
            <person name="Taina T."/>
            <person name="Yua J.-Y."/>
            <person name="Lia J."/>
            <person name="Xua B."/>
            <person name="Chenc J."/>
            <person name="D'Auriad J.C."/>
            <person name="Huanga J.-P."/>
            <person name="Huanga S.-X."/>
        </authorList>
    </citation>
    <scope>NUCLEOTIDE SEQUENCE [LARGE SCALE GENOMIC DNA]</scope>
    <source>
        <strain evidence="2">cv. KIB-2019</strain>
    </source>
</reference>
<gene>
    <name evidence="1" type="ORF">K7X08_011364</name>
</gene>
<name>A0A9Q1MMW8_9SOLA</name>
<protein>
    <submittedName>
        <fullName evidence="1">Uncharacterized protein</fullName>
    </submittedName>
</protein>
<accession>A0A9Q1MMW8</accession>